<dbReference type="Pfam" id="PF22335">
    <property type="entry name" value="Cas10-Cmr2_palm2"/>
    <property type="match status" value="1"/>
</dbReference>
<accession>A0ABS6DAW0</accession>
<protein>
    <recommendedName>
        <fullName evidence="2">Cas10/Cmr2 second palm domain-containing protein</fullName>
    </recommendedName>
</protein>
<dbReference type="InterPro" id="IPR054767">
    <property type="entry name" value="Cas10-Cmr2_palm2"/>
</dbReference>
<organism evidence="3 4">
    <name type="scientific">Faecalicatena faecalis</name>
    <dbReference type="NCBI Taxonomy" id="2726362"/>
    <lineage>
        <taxon>Bacteria</taxon>
        <taxon>Bacillati</taxon>
        <taxon>Bacillota</taxon>
        <taxon>Clostridia</taxon>
        <taxon>Lachnospirales</taxon>
        <taxon>Lachnospiraceae</taxon>
        <taxon>Faecalicatena</taxon>
    </lineage>
</organism>
<proteinExistence type="predicted"/>
<comment type="caution">
    <text evidence="3">The sequence shown here is derived from an EMBL/GenBank/DDBJ whole genome shotgun (WGS) entry which is preliminary data.</text>
</comment>
<evidence type="ECO:0000313" key="3">
    <source>
        <dbReference type="EMBL" id="MBU3878743.1"/>
    </source>
</evidence>
<gene>
    <name evidence="3" type="ORF">HGO97_023385</name>
</gene>
<evidence type="ECO:0000313" key="4">
    <source>
        <dbReference type="Proteomes" id="UP000723714"/>
    </source>
</evidence>
<evidence type="ECO:0000259" key="2">
    <source>
        <dbReference type="Pfam" id="PF22335"/>
    </source>
</evidence>
<dbReference type="EMBL" id="JABACJ020000046">
    <property type="protein sequence ID" value="MBU3878743.1"/>
    <property type="molecule type" value="Genomic_DNA"/>
</dbReference>
<sequence>MDSRSNDYILAKYDISGIQRYIFATNRLKENVGASCQVTKILEVYLPDSIREAVTQTDAYVIDWQKEDKLLLLKDQSIIVEIIYIGGGNALVLFQGMEVCQQVSRNLARKVAENCQGIYLAAAYVEKINLENFSEDVEKLNRKMAEKKAGMIKQPVYSPFPVVEQDNANHQPITRRYCLSKEENMDMTEMQYQKWMAYQETKGQKEGKLYPLIEGVNYDYPVDMDALCRDPGGNSYIAIVHIDGNGMGAQVQKVLAESKEYEMAVPILRENSKKISSVFENTYQEMLKGLFRYLKLPDRKREEEIQMPLRPIVMDGDDFTFVCTADLAIPLAAGFLLELMKGQKKEAEKITACAGIAFVHSHFPFYETYCIAEESCSDAKKKWYQKREGGSSENCFLDFRILKGSEVGGTVRHEDWQLRPYSVEAKEHEKKEDSLARLCEAVKKMESWPSNRLHKISQAMLEGEYEMEFLQKEFKSRGYDIKDLTQAEDWTKSPLYDALEIRGLCEMKLLEEFWKMQEM</sequence>
<keyword evidence="1" id="KW-0547">Nucleotide-binding</keyword>
<reference evidence="3 4" key="1">
    <citation type="submission" date="2021-06" db="EMBL/GenBank/DDBJ databases">
        <title>Faecalicatena sp. nov. isolated from porcine feces.</title>
        <authorList>
            <person name="Oh B.S."/>
            <person name="Lee J.H."/>
        </authorList>
    </citation>
    <scope>NUCLEOTIDE SEQUENCE [LARGE SCALE GENOMIC DNA]</scope>
    <source>
        <strain evidence="3 4">AGMB00832</strain>
    </source>
</reference>
<name>A0ABS6DAW0_9FIRM</name>
<keyword evidence="4" id="KW-1185">Reference proteome</keyword>
<dbReference type="RefSeq" id="WP_216245653.1">
    <property type="nucleotide sequence ID" value="NZ_JABACJ020000046.1"/>
</dbReference>
<evidence type="ECO:0000256" key="1">
    <source>
        <dbReference type="ARBA" id="ARBA00022741"/>
    </source>
</evidence>
<dbReference type="Proteomes" id="UP000723714">
    <property type="component" value="Unassembled WGS sequence"/>
</dbReference>
<feature type="domain" description="Cas10/Cmr2 second palm" evidence="2">
    <location>
        <begin position="236"/>
        <end position="382"/>
    </location>
</feature>